<sequence length="206" mass="23825">MRVLFAAIFVWGSWFGIIGMLDASCRDQRWPWWTWPLQVLATLGSLLVAAYVFNRLGLRRKPLTEHLAELDAKGRLVRQRFQATRAFAVEAFEDEGLHFYIELADGRVLYLNGQYLYDYEPITDDPEFNQARSFPCTEFEVLRHKDAGYVLQIDCAGTVLEPEIMAPPFGRADFRRGMPEDGEIIADRLYEDIKRQRVGEDSNLAR</sequence>
<name>A0AAW5ZPF4_RALSL</name>
<dbReference type="RefSeq" id="WP_271656594.1">
    <property type="nucleotide sequence ID" value="NZ_JAIVFG010000016.1"/>
</dbReference>
<evidence type="ECO:0000313" key="2">
    <source>
        <dbReference type="EMBL" id="MDB0571430.1"/>
    </source>
</evidence>
<gene>
    <name evidence="2" type="ORF">LBW59_11685</name>
</gene>
<evidence type="ECO:0000256" key="1">
    <source>
        <dbReference type="SAM" id="Phobius"/>
    </source>
</evidence>
<feature type="transmembrane region" description="Helical" evidence="1">
    <location>
        <begin position="33"/>
        <end position="53"/>
    </location>
</feature>
<keyword evidence="1" id="KW-0472">Membrane</keyword>
<evidence type="ECO:0000313" key="3">
    <source>
        <dbReference type="Proteomes" id="UP001144050"/>
    </source>
</evidence>
<reference evidence="2" key="1">
    <citation type="submission" date="2021-09" db="EMBL/GenBank/DDBJ databases">
        <title>Genomic analysis of Ralstonia spp.</title>
        <authorList>
            <person name="Aburjaile F."/>
            <person name="Ariute J.C."/>
            <person name="Pais A.K.L."/>
            <person name="Albuquerque G.M.R."/>
            <person name="Silva A.M.F."/>
            <person name="Brenig B."/>
            <person name="Azevedo V."/>
            <person name="Matiuzzi M."/>
            <person name="Ramos R."/>
            <person name="Goes-Neto A."/>
            <person name="Soares S."/>
            <person name="Iseppon A.M.B."/>
            <person name="Souza E."/>
            <person name="Gama M."/>
        </authorList>
    </citation>
    <scope>NUCLEOTIDE SEQUENCE</scope>
    <source>
        <strain evidence="2">CCRMRs91</strain>
    </source>
</reference>
<keyword evidence="1" id="KW-1133">Transmembrane helix</keyword>
<dbReference type="AlphaFoldDB" id="A0AAW5ZPF4"/>
<keyword evidence="1" id="KW-0812">Transmembrane</keyword>
<comment type="caution">
    <text evidence="2">The sequence shown here is derived from an EMBL/GenBank/DDBJ whole genome shotgun (WGS) entry which is preliminary data.</text>
</comment>
<dbReference type="Proteomes" id="UP001144050">
    <property type="component" value="Unassembled WGS sequence"/>
</dbReference>
<accession>A0AAW5ZPF4</accession>
<dbReference type="EMBL" id="JAIVFG010000016">
    <property type="protein sequence ID" value="MDB0571430.1"/>
    <property type="molecule type" value="Genomic_DNA"/>
</dbReference>
<organism evidence="2 3">
    <name type="scientific">Ralstonia solanacearum</name>
    <name type="common">Pseudomonas solanacearum</name>
    <dbReference type="NCBI Taxonomy" id="305"/>
    <lineage>
        <taxon>Bacteria</taxon>
        <taxon>Pseudomonadati</taxon>
        <taxon>Pseudomonadota</taxon>
        <taxon>Betaproteobacteria</taxon>
        <taxon>Burkholderiales</taxon>
        <taxon>Burkholderiaceae</taxon>
        <taxon>Ralstonia</taxon>
        <taxon>Ralstonia solanacearum species complex</taxon>
    </lineage>
</organism>
<proteinExistence type="predicted"/>
<evidence type="ECO:0008006" key="4">
    <source>
        <dbReference type="Google" id="ProtNLM"/>
    </source>
</evidence>
<protein>
    <recommendedName>
        <fullName evidence="4">Transmembrane protein</fullName>
    </recommendedName>
</protein>